<reference evidence="1" key="1">
    <citation type="journal article" date="2021" name="Sci. Rep.">
        <title>Diploid genomic architecture of Nitzschia inconspicua, an elite biomass production diatom.</title>
        <authorList>
            <person name="Oliver A."/>
            <person name="Podell S."/>
            <person name="Pinowska A."/>
            <person name="Traller J.C."/>
            <person name="Smith S.R."/>
            <person name="McClure R."/>
            <person name="Beliaev A."/>
            <person name="Bohutskyi P."/>
            <person name="Hill E.A."/>
            <person name="Rabines A."/>
            <person name="Zheng H."/>
            <person name="Allen L.Z."/>
            <person name="Kuo A."/>
            <person name="Grigoriev I.V."/>
            <person name="Allen A.E."/>
            <person name="Hazlebeck D."/>
            <person name="Allen E.E."/>
        </authorList>
    </citation>
    <scope>NUCLEOTIDE SEQUENCE</scope>
    <source>
        <strain evidence="1">Hildebrandi</strain>
    </source>
</reference>
<evidence type="ECO:0000313" key="1">
    <source>
        <dbReference type="EMBL" id="KAG7340356.1"/>
    </source>
</evidence>
<dbReference type="OrthoDB" id="1882547at2759"/>
<comment type="caution">
    <text evidence="1">The sequence shown here is derived from an EMBL/GenBank/DDBJ whole genome shotgun (WGS) entry which is preliminary data.</text>
</comment>
<gene>
    <name evidence="1" type="ORF">IV203_023899</name>
</gene>
<dbReference type="Proteomes" id="UP000693970">
    <property type="component" value="Unassembled WGS sequence"/>
</dbReference>
<reference evidence="1" key="2">
    <citation type="submission" date="2021-04" db="EMBL/GenBank/DDBJ databases">
        <authorList>
            <person name="Podell S."/>
        </authorList>
    </citation>
    <scope>NUCLEOTIDE SEQUENCE</scope>
    <source>
        <strain evidence="1">Hildebrandi</strain>
    </source>
</reference>
<dbReference type="AlphaFoldDB" id="A0A9K3KBK0"/>
<sequence length="520" mass="59306">MPKESSFLSSLMAVLPSRRNMRFAFLASLLTVLGAVYITLNIKGMIVVVERQSLYAQQLESDDIHSSKENTKMDGTVPTKRIASKTESPNSFIPPNPAFLLYYNHAGYSNQVSGLQRAAQLAYKLNRTLIVPPVLPHAQEDNELFPNWESAVGRIQCDAHLEYEWLQDQARRQARLARQKEGKLARFPSFHSIMDFEALYNSTGLRVIDLDEFMQKTHKRSAPKMPLLFYKSHNTTLHAVCNANIDRNVTNYVNARECQMNPPHTYPELVEHIQQEMAKQHGTLKLHKGRSYMRDCRVVNIGSGFTLRNSFGKDPMAKAFTAFFDNYPLVEPWNRILKTLLKKTQQFSNDFIGVHVRTFDLKRNCEDSTTLYDNAAEQVLQRLTNHSSAATENDNSSKLVIIGRANKYSKKCLKQSLEQKLFENSKNKTEGNENTLPSMPTVVTVNDLIDEHEDKEKLEKWIDSIPMEVSTRYLVLDQLVLAMASNLVMQSAFGSTFQGIVVNRQKHRQENLEALGLTEV</sequence>
<organism evidence="1 2">
    <name type="scientific">Nitzschia inconspicua</name>
    <dbReference type="NCBI Taxonomy" id="303405"/>
    <lineage>
        <taxon>Eukaryota</taxon>
        <taxon>Sar</taxon>
        <taxon>Stramenopiles</taxon>
        <taxon>Ochrophyta</taxon>
        <taxon>Bacillariophyta</taxon>
        <taxon>Bacillariophyceae</taxon>
        <taxon>Bacillariophycidae</taxon>
        <taxon>Bacillariales</taxon>
        <taxon>Bacillariaceae</taxon>
        <taxon>Nitzschia</taxon>
    </lineage>
</organism>
<dbReference type="PANTHER" id="PTHR36050:SF1">
    <property type="entry name" value="O-FUCOSYLTRANSFERASE 30"/>
    <property type="match status" value="1"/>
</dbReference>
<protein>
    <submittedName>
        <fullName evidence="1">GDP-fucose protein O-fucosyltransferase</fullName>
    </submittedName>
</protein>
<proteinExistence type="predicted"/>
<dbReference type="EMBL" id="JAGRRH010000027">
    <property type="protein sequence ID" value="KAG7340356.1"/>
    <property type="molecule type" value="Genomic_DNA"/>
</dbReference>
<dbReference type="PANTHER" id="PTHR36050">
    <property type="entry name" value="O-FUCOSYLTRANSFERASE 30"/>
    <property type="match status" value="1"/>
</dbReference>
<accession>A0A9K3KBK0</accession>
<evidence type="ECO:0000313" key="2">
    <source>
        <dbReference type="Proteomes" id="UP000693970"/>
    </source>
</evidence>
<keyword evidence="2" id="KW-1185">Reference proteome</keyword>
<name>A0A9K3KBK0_9STRA</name>